<dbReference type="Gene3D" id="2.60.120.1140">
    <property type="entry name" value="Protein of unknown function DUF192"/>
    <property type="match status" value="1"/>
</dbReference>
<evidence type="ECO:0000313" key="2">
    <source>
        <dbReference type="Proteomes" id="UP000263619"/>
    </source>
</evidence>
<dbReference type="AlphaFoldDB" id="A0A224AC85"/>
<evidence type="ECO:0000313" key="1">
    <source>
        <dbReference type="EMBL" id="BBA17516.1"/>
    </source>
</evidence>
<accession>A0A224AC85</accession>
<gene>
    <name evidence="1" type="ORF">STAT_616</name>
</gene>
<dbReference type="PANTHER" id="PTHR37953:SF1">
    <property type="entry name" value="UPF0127 PROTEIN MJ1496"/>
    <property type="match status" value="1"/>
</dbReference>
<dbReference type="InterPro" id="IPR003795">
    <property type="entry name" value="DUF192"/>
</dbReference>
<proteinExistence type="predicted"/>
<dbReference type="Pfam" id="PF02643">
    <property type="entry name" value="DUF192"/>
    <property type="match status" value="1"/>
</dbReference>
<protein>
    <submittedName>
        <fullName evidence="1">Secreted protein containing DUF192</fullName>
    </submittedName>
</protein>
<organism evidence="1 2">
    <name type="scientific">Blattabacterium cuenoti STAT</name>
    <dbReference type="NCBI Taxonomy" id="1457030"/>
    <lineage>
        <taxon>Bacteria</taxon>
        <taxon>Pseudomonadati</taxon>
        <taxon>Bacteroidota</taxon>
        <taxon>Flavobacteriia</taxon>
        <taxon>Flavobacteriales</taxon>
        <taxon>Blattabacteriaceae</taxon>
        <taxon>Blattabacterium</taxon>
    </lineage>
</organism>
<dbReference type="PANTHER" id="PTHR37953">
    <property type="entry name" value="UPF0127 PROTEIN MJ1496"/>
    <property type="match status" value="1"/>
</dbReference>
<sequence length="175" mass="20781">MVKKINIFFSLIILFVCFLIYSSERIYQDSDMDNMYLDIGNLLEIEFIKDGELYLKNNNNVIKKIDIELADLDTEKKNGLKYRSFLKENRGMLFLLKDQEEYKQIDMKDMRISLDIVYINQFNTVVFVNKYVNPMMKDIEYRNFSSTIKYVLEINAGMANKWGIKEGVTKIIWMG</sequence>
<keyword evidence="2" id="KW-1185">Reference proteome</keyword>
<dbReference type="InterPro" id="IPR038695">
    <property type="entry name" value="Saro_0823-like_sf"/>
</dbReference>
<name>A0A224AC85_9FLAO</name>
<dbReference type="OrthoDB" id="5526466at2"/>
<dbReference type="Proteomes" id="UP000263619">
    <property type="component" value="Chromosome"/>
</dbReference>
<reference evidence="1 2" key="1">
    <citation type="submission" date="2014-06" db="EMBL/GenBank/DDBJ databases">
        <title>Genome sequence of the intracellular symbiont Blattabacterium cuenoti, strain STAT from the wood feeding cockroach Salganea taiwanensis taiwanensis.</title>
        <authorList>
            <person name="Kinjo Y."/>
            <person name="Ohkuma M."/>
            <person name="Tokuda G."/>
        </authorList>
    </citation>
    <scope>NUCLEOTIDE SEQUENCE [LARGE SCALE GENOMIC DNA]</scope>
    <source>
        <strain evidence="1 2">STAT</strain>
    </source>
</reference>
<dbReference type="EMBL" id="AP014608">
    <property type="protein sequence ID" value="BBA17516.1"/>
    <property type="molecule type" value="Genomic_DNA"/>
</dbReference>